<dbReference type="EMBL" id="DXBF01000061">
    <property type="protein sequence ID" value="HIZ62603.1"/>
    <property type="molecule type" value="Genomic_DNA"/>
</dbReference>
<reference evidence="2" key="1">
    <citation type="journal article" date="2021" name="PeerJ">
        <title>Extensive microbial diversity within the chicken gut microbiome revealed by metagenomics and culture.</title>
        <authorList>
            <person name="Gilroy R."/>
            <person name="Ravi A."/>
            <person name="Getino M."/>
            <person name="Pursley I."/>
            <person name="Horton D.L."/>
            <person name="Alikhan N.F."/>
            <person name="Baker D."/>
            <person name="Gharbi K."/>
            <person name="Hall N."/>
            <person name="Watson M."/>
            <person name="Adriaenssens E.M."/>
            <person name="Foster-Nyarko E."/>
            <person name="Jarju S."/>
            <person name="Secka A."/>
            <person name="Antonio M."/>
            <person name="Oren A."/>
            <person name="Chaudhuri R.R."/>
            <person name="La Ragione R."/>
            <person name="Hildebrand F."/>
            <person name="Pallen M.J."/>
        </authorList>
    </citation>
    <scope>NUCLEOTIDE SEQUENCE</scope>
    <source>
        <strain evidence="2">CHK188-11489</strain>
    </source>
</reference>
<keyword evidence="1" id="KW-1133">Transmembrane helix</keyword>
<feature type="transmembrane region" description="Helical" evidence="1">
    <location>
        <begin position="291"/>
        <end position="308"/>
    </location>
</feature>
<name>A0A9D2JQ30_9FIRM</name>
<organism evidence="2 3">
    <name type="scientific">Candidatus Gemmiger avistercoris</name>
    <dbReference type="NCBI Taxonomy" id="2838606"/>
    <lineage>
        <taxon>Bacteria</taxon>
        <taxon>Bacillati</taxon>
        <taxon>Bacillota</taxon>
        <taxon>Clostridia</taxon>
        <taxon>Eubacteriales</taxon>
        <taxon>Gemmiger</taxon>
    </lineage>
</organism>
<proteinExistence type="predicted"/>
<protein>
    <submittedName>
        <fullName evidence="2">Uncharacterized protein</fullName>
    </submittedName>
</protein>
<comment type="caution">
    <text evidence="2">The sequence shown here is derived from an EMBL/GenBank/DDBJ whole genome shotgun (WGS) entry which is preliminary data.</text>
</comment>
<feature type="transmembrane region" description="Helical" evidence="1">
    <location>
        <begin position="182"/>
        <end position="212"/>
    </location>
</feature>
<keyword evidence="1" id="KW-0472">Membrane</keyword>
<sequence length="586" mass="64062">MKQLTTVLQRRRRVLLALGYLLVLVCAVMYLRVTISVPPEGDDRLTLNRWLYDFERMPFWQYLLQDLQERLRYFTLDQVRFFPFHYPSAFSLLFFGTLSSYRLYIIGVTAAAAFLTGRVAARLARSEALALGAFTLTLALAPIFNEGMYSYYAVPQKTLFWAMAAWLCLLRLQDTGRRRWGAAAAVLAFLSCGTYEEGYMYAALAALVWVVLYRSLKRGLQACAPVLGGSAAALAFHLASSRGTGSTGNAFSLDLPQIARVTVQQMAASLPFLNPLLLGEDPGAITNGDKLWPLLLGAAAGVVLCFLLPRRRPPARVLGGMAALGLLLWAGPALLLACSERYQQPEAITWKWGYIPAAASAVGFALLLAALIALLAGAMARLPRAPSAVLRLALAAAVAVGLCANGAYTRACLRSHHAQNLDNYYFFTYTIEAGLADDVTADDLLICNENVWGGNPDAESYFFSRFAGRELHAQVMGAGTVPDGLRGSVYGYQTYRNYGGYDLAWCGRAQDDSAELLDTLNVYVQGALVPDNAVIKYTVRLADGSEEARSVCLLDCDRTERNARGDYIATVEDSSILNAKVMIWDG</sequence>
<keyword evidence="1" id="KW-0812">Transmembrane</keyword>
<feature type="transmembrane region" description="Helical" evidence="1">
    <location>
        <begin position="101"/>
        <end position="121"/>
    </location>
</feature>
<feature type="transmembrane region" description="Helical" evidence="1">
    <location>
        <begin position="388"/>
        <end position="408"/>
    </location>
</feature>
<evidence type="ECO:0000313" key="3">
    <source>
        <dbReference type="Proteomes" id="UP000824105"/>
    </source>
</evidence>
<reference evidence="2" key="2">
    <citation type="submission" date="2021-04" db="EMBL/GenBank/DDBJ databases">
        <authorList>
            <person name="Gilroy R."/>
        </authorList>
    </citation>
    <scope>NUCLEOTIDE SEQUENCE</scope>
    <source>
        <strain evidence="2">CHK188-11489</strain>
    </source>
</reference>
<gene>
    <name evidence="2" type="ORF">H9724_07550</name>
</gene>
<dbReference type="Proteomes" id="UP000824105">
    <property type="component" value="Unassembled WGS sequence"/>
</dbReference>
<evidence type="ECO:0000256" key="1">
    <source>
        <dbReference type="SAM" id="Phobius"/>
    </source>
</evidence>
<feature type="transmembrane region" description="Helical" evidence="1">
    <location>
        <begin position="315"/>
        <end position="337"/>
    </location>
</feature>
<feature type="transmembrane region" description="Helical" evidence="1">
    <location>
        <begin position="12"/>
        <end position="31"/>
    </location>
</feature>
<feature type="transmembrane region" description="Helical" evidence="1">
    <location>
        <begin position="128"/>
        <end position="145"/>
    </location>
</feature>
<dbReference type="AlphaFoldDB" id="A0A9D2JQ30"/>
<feature type="transmembrane region" description="Helical" evidence="1">
    <location>
        <begin position="357"/>
        <end position="376"/>
    </location>
</feature>
<evidence type="ECO:0000313" key="2">
    <source>
        <dbReference type="EMBL" id="HIZ62603.1"/>
    </source>
</evidence>
<accession>A0A9D2JQ30</accession>